<keyword evidence="1" id="KW-0812">Transmembrane</keyword>
<reference evidence="2" key="3">
    <citation type="submission" date="2023-06" db="EMBL/GenBank/DDBJ databases">
        <authorList>
            <person name="Sun Q."/>
            <person name="Zhou Y."/>
        </authorList>
    </citation>
    <scope>NUCLEOTIDE SEQUENCE</scope>
    <source>
        <strain evidence="2">CGMCC 1.10859</strain>
    </source>
</reference>
<reference evidence="3 4" key="2">
    <citation type="submission" date="2016-10" db="EMBL/GenBank/DDBJ databases">
        <authorList>
            <person name="Varghese N."/>
            <person name="Submissions S."/>
        </authorList>
    </citation>
    <scope>NUCLEOTIDE SEQUENCE [LARGE SCALE GENOMIC DNA]</scope>
    <source>
        <strain evidence="3 4">DSM 24802</strain>
    </source>
</reference>
<sequence length="61" mass="7005">MNPFWLIRLARWARHPPGGRQVVFVIAVVVICLVIVALARSGLWPDWARLHGGWRGGWHRP</sequence>
<keyword evidence="4" id="KW-1185">Reference proteome</keyword>
<evidence type="ECO:0000313" key="2">
    <source>
        <dbReference type="EMBL" id="GHE00502.1"/>
    </source>
</evidence>
<dbReference type="AlphaFoldDB" id="A0AAN4ZYP3"/>
<protein>
    <submittedName>
        <fullName evidence="2">Uncharacterized protein</fullName>
    </submittedName>
</protein>
<dbReference type="EMBL" id="FNOB01000005">
    <property type="protein sequence ID" value="SDW60870.1"/>
    <property type="molecule type" value="Genomic_DNA"/>
</dbReference>
<keyword evidence="1" id="KW-0472">Membrane</keyword>
<accession>A0AAN4ZYP3</accession>
<reference evidence="2" key="1">
    <citation type="journal article" date="2014" name="Int. J. Syst. Evol. Microbiol.">
        <title>Complete genome sequence of Corynebacterium casei LMG S-19264T (=DSM 44701T), isolated from a smear-ripened cheese.</title>
        <authorList>
            <consortium name="US DOE Joint Genome Institute (JGI-PGF)"/>
            <person name="Walter F."/>
            <person name="Albersmeier A."/>
            <person name="Kalinowski J."/>
            <person name="Ruckert C."/>
        </authorList>
    </citation>
    <scope>NUCLEOTIDE SEQUENCE</scope>
    <source>
        <strain evidence="2">CGMCC 1.10859</strain>
    </source>
</reference>
<dbReference type="EMBL" id="BNAB01000004">
    <property type="protein sequence ID" value="GHE00502.1"/>
    <property type="molecule type" value="Genomic_DNA"/>
</dbReference>
<proteinExistence type="predicted"/>
<evidence type="ECO:0000313" key="3">
    <source>
        <dbReference type="EMBL" id="SDW60870.1"/>
    </source>
</evidence>
<dbReference type="RefSeq" id="WP_035843387.1">
    <property type="nucleotide sequence ID" value="NZ_BNAB01000004.1"/>
</dbReference>
<gene>
    <name evidence="2" type="ORF">GCM10008024_12260</name>
    <name evidence="3" type="ORF">SAMN05444006_10590</name>
</gene>
<comment type="caution">
    <text evidence="2">The sequence shown here is derived from an EMBL/GenBank/DDBJ whole genome shotgun (WGS) entry which is preliminary data.</text>
</comment>
<evidence type="ECO:0000313" key="4">
    <source>
        <dbReference type="Proteomes" id="UP000199541"/>
    </source>
</evidence>
<evidence type="ECO:0000313" key="5">
    <source>
        <dbReference type="Proteomes" id="UP000634647"/>
    </source>
</evidence>
<name>A0AAN4ZYP3_9RHOB</name>
<feature type="transmembrane region" description="Helical" evidence="1">
    <location>
        <begin position="21"/>
        <end position="39"/>
    </location>
</feature>
<keyword evidence="1" id="KW-1133">Transmembrane helix</keyword>
<organism evidence="2 5">
    <name type="scientific">Allgaiera indica</name>
    <dbReference type="NCBI Taxonomy" id="765699"/>
    <lineage>
        <taxon>Bacteria</taxon>
        <taxon>Pseudomonadati</taxon>
        <taxon>Pseudomonadota</taxon>
        <taxon>Alphaproteobacteria</taxon>
        <taxon>Rhodobacterales</taxon>
        <taxon>Paracoccaceae</taxon>
        <taxon>Allgaiera</taxon>
    </lineage>
</organism>
<dbReference type="Proteomes" id="UP000634647">
    <property type="component" value="Unassembled WGS sequence"/>
</dbReference>
<dbReference type="Proteomes" id="UP000199541">
    <property type="component" value="Unassembled WGS sequence"/>
</dbReference>
<evidence type="ECO:0000256" key="1">
    <source>
        <dbReference type="SAM" id="Phobius"/>
    </source>
</evidence>